<keyword evidence="8" id="KW-0769">Symport</keyword>
<dbReference type="RefSeq" id="WP_209809350.1">
    <property type="nucleotide sequence ID" value="NZ_JAGGKT010000002.1"/>
</dbReference>
<keyword evidence="4 8" id="KW-1003">Cell membrane</keyword>
<dbReference type="NCBIfam" id="TIGR00835">
    <property type="entry name" value="agcS"/>
    <property type="match status" value="1"/>
</dbReference>
<keyword evidence="10" id="KW-1185">Reference proteome</keyword>
<dbReference type="EMBL" id="JAGGKT010000002">
    <property type="protein sequence ID" value="MBP1931281.1"/>
    <property type="molecule type" value="Genomic_DNA"/>
</dbReference>
<dbReference type="Proteomes" id="UP001519343">
    <property type="component" value="Unassembled WGS sequence"/>
</dbReference>
<dbReference type="Gene3D" id="1.20.1740.10">
    <property type="entry name" value="Amino acid/polyamine transporter I"/>
    <property type="match status" value="1"/>
</dbReference>
<feature type="transmembrane region" description="Helical" evidence="8">
    <location>
        <begin position="342"/>
        <end position="363"/>
    </location>
</feature>
<sequence length="472" mass="50339">MEFLQKIVTISNDILWSYILIAALILVGTFFTLKTRFLQFKMVGEMVRLLGEGAGDATKKEKGVSSFGAFCISTASRVGTGNLAGVAIAIAAGGPGAVFWMWLIALIGSASAFIEATLAQIYKIEDKTGFRGGPAYYMEKGLNKRWMGVLFAVLITISFGLVFNSVQANTISLALENAYDINRFVLGLILAALTGFIIFGGIRRVVKATEFMVPIMAGGYVLLAIYIMITHVTELPAAFLLIFKSAFGITQVAGGGMGAAVMMGIKRGLFSNEAGMGSAPNAAAAADVSHPVKQGLIQALGVFVDTLLICSATAFIVLLSDAYSTEGLTGIELVQASLSTHIGSWAGGFAAVAVFLLAFSSVIGNYYYGETNIEFIKNSRGWLFIYRLAVIGMVLFGSVAKVGIVWDLADLFMALMALTNLAAIVMLGKVAIMVLQDYLGQKKLGKDPQFHVTNIKGLNHVECWGDPEGSRQ</sequence>
<evidence type="ECO:0000313" key="9">
    <source>
        <dbReference type="EMBL" id="MBP1931281.1"/>
    </source>
</evidence>
<dbReference type="PROSITE" id="PS00873">
    <property type="entry name" value="NA_ALANINE_SYMP"/>
    <property type="match status" value="1"/>
</dbReference>
<keyword evidence="3 8" id="KW-0813">Transport</keyword>
<accession>A0ABS4GM05</accession>
<dbReference type="Pfam" id="PF01235">
    <property type="entry name" value="Na_Ala_symp"/>
    <property type="match status" value="1"/>
</dbReference>
<evidence type="ECO:0000256" key="5">
    <source>
        <dbReference type="ARBA" id="ARBA00022692"/>
    </source>
</evidence>
<keyword evidence="7 8" id="KW-0472">Membrane</keyword>
<dbReference type="PANTHER" id="PTHR30330">
    <property type="entry name" value="AGSS FAMILY TRANSPORTER, SODIUM-ALANINE"/>
    <property type="match status" value="1"/>
</dbReference>
<dbReference type="InterPro" id="IPR001463">
    <property type="entry name" value="Na/Ala_symport"/>
</dbReference>
<evidence type="ECO:0000256" key="4">
    <source>
        <dbReference type="ARBA" id="ARBA00022475"/>
    </source>
</evidence>
<evidence type="ECO:0000313" key="10">
    <source>
        <dbReference type="Proteomes" id="UP001519343"/>
    </source>
</evidence>
<dbReference type="PRINTS" id="PR00175">
    <property type="entry name" value="NAALASMPORT"/>
</dbReference>
<evidence type="ECO:0000256" key="8">
    <source>
        <dbReference type="RuleBase" id="RU363064"/>
    </source>
</evidence>
<evidence type="ECO:0000256" key="3">
    <source>
        <dbReference type="ARBA" id="ARBA00022448"/>
    </source>
</evidence>
<dbReference type="PANTHER" id="PTHR30330:SF1">
    <property type="entry name" value="AMINO-ACID CARRIER PROTEIN ALST"/>
    <property type="match status" value="1"/>
</dbReference>
<feature type="transmembrane region" description="Helical" evidence="8">
    <location>
        <begin position="184"/>
        <end position="202"/>
    </location>
</feature>
<feature type="transmembrane region" description="Helical" evidence="8">
    <location>
        <begin position="412"/>
        <end position="435"/>
    </location>
</feature>
<keyword evidence="5 8" id="KW-0812">Transmembrane</keyword>
<feature type="transmembrane region" description="Helical" evidence="8">
    <location>
        <begin position="67"/>
        <end position="93"/>
    </location>
</feature>
<gene>
    <name evidence="9" type="ORF">J2Z37_001278</name>
</gene>
<feature type="transmembrane region" description="Helical" evidence="8">
    <location>
        <begin position="384"/>
        <end position="406"/>
    </location>
</feature>
<proteinExistence type="inferred from homology"/>
<comment type="caution">
    <text evidence="9">The sequence shown here is derived from an EMBL/GenBank/DDBJ whole genome shotgun (WGS) entry which is preliminary data.</text>
</comment>
<comment type="subcellular location">
    <subcellularLocation>
        <location evidence="1 8">Cell membrane</location>
        <topology evidence="1 8">Multi-pass membrane protein</topology>
    </subcellularLocation>
</comment>
<evidence type="ECO:0000256" key="7">
    <source>
        <dbReference type="ARBA" id="ARBA00023136"/>
    </source>
</evidence>
<evidence type="ECO:0000256" key="1">
    <source>
        <dbReference type="ARBA" id="ARBA00004651"/>
    </source>
</evidence>
<name>A0ABS4GM05_9BACL</name>
<feature type="transmembrane region" description="Helical" evidence="8">
    <location>
        <begin position="146"/>
        <end position="164"/>
    </location>
</feature>
<organism evidence="9 10">
    <name type="scientific">Ammoniphilus resinae</name>
    <dbReference type="NCBI Taxonomy" id="861532"/>
    <lineage>
        <taxon>Bacteria</taxon>
        <taxon>Bacillati</taxon>
        <taxon>Bacillota</taxon>
        <taxon>Bacilli</taxon>
        <taxon>Bacillales</taxon>
        <taxon>Paenibacillaceae</taxon>
        <taxon>Aneurinibacillus group</taxon>
        <taxon>Ammoniphilus</taxon>
    </lineage>
</organism>
<evidence type="ECO:0000256" key="6">
    <source>
        <dbReference type="ARBA" id="ARBA00022989"/>
    </source>
</evidence>
<keyword evidence="6 8" id="KW-1133">Transmembrane helix</keyword>
<feature type="transmembrane region" description="Helical" evidence="8">
    <location>
        <begin position="15"/>
        <end position="33"/>
    </location>
</feature>
<protein>
    <submittedName>
        <fullName evidence="9">AGCS family alanine or glycine:cation symporter</fullName>
    </submittedName>
</protein>
<feature type="transmembrane region" description="Helical" evidence="8">
    <location>
        <begin position="299"/>
        <end position="322"/>
    </location>
</feature>
<evidence type="ECO:0000256" key="2">
    <source>
        <dbReference type="ARBA" id="ARBA00009261"/>
    </source>
</evidence>
<reference evidence="9 10" key="1">
    <citation type="submission" date="2021-03" db="EMBL/GenBank/DDBJ databases">
        <title>Genomic Encyclopedia of Type Strains, Phase IV (KMG-IV): sequencing the most valuable type-strain genomes for metagenomic binning, comparative biology and taxonomic classification.</title>
        <authorList>
            <person name="Goeker M."/>
        </authorList>
    </citation>
    <scope>NUCLEOTIDE SEQUENCE [LARGE SCALE GENOMIC DNA]</scope>
    <source>
        <strain evidence="9 10">DSM 24738</strain>
    </source>
</reference>
<comment type="similarity">
    <text evidence="2 8">Belongs to the alanine or glycine:cation symporter (AGCS) (TC 2.A.25) family.</text>
</comment>